<feature type="domain" description="Aminotransferase class I/classII large" evidence="10">
    <location>
        <begin position="25"/>
        <end position="347"/>
    </location>
</feature>
<dbReference type="Gene3D" id="3.40.640.10">
    <property type="entry name" value="Type I PLP-dependent aspartate aminotransferase-like (Major domain)"/>
    <property type="match status" value="1"/>
</dbReference>
<dbReference type="KEGG" id="psab:PSAB_13085"/>
<dbReference type="eggNOG" id="COG0079">
    <property type="taxonomic scope" value="Bacteria"/>
</dbReference>
<dbReference type="OrthoDB" id="9813612at2"/>
<sequence>MSKFWSETVKGITPYVPGEQPGARKVIKLNTNENPYPPSDQVLDAMKAAVSGRLKLYPDPECAGLRQAAADYYGLPIENIFAGNGSDEILAFCFKAFFNPGETIVFPDITYSFYEVYARLFEISYEKIPLDEHFDIPLESFFGPNGGVLLANPNAPTGKFTPVDRIRQILEHNLDKVVIIDEAYIDFGGESCVPLIPDYPNLLVVHTFSKSRSLAGLRIGLALGQSELIEGLNRVKNSINSYTLDAIAQVGGEQSLRDTATFERNVRRIIETREHTVSALRELQFEVVDSRANFIFATHPGIPAADLFDALRQRDIIVRYFAKPRIDNYLRISIGTDEEMEALCRALEDIVLKK</sequence>
<evidence type="ECO:0000256" key="2">
    <source>
        <dbReference type="ARBA" id="ARBA00005011"/>
    </source>
</evidence>
<feature type="modified residue" description="N6-(pyridoxal phosphate)lysine" evidence="9">
    <location>
        <position position="210"/>
    </location>
</feature>
<reference evidence="11 12" key="1">
    <citation type="journal article" date="2014" name="PLoS Genet.">
        <title>Comparative Genomic Analysis of N2-Fixing and Non-N2-Fixing Paenibacillus spp.: Organization, Evolution and Expression of the Nitrogen Fixation Genes.</title>
        <authorList>
            <person name="Xie J.B."/>
            <person name="Du Z."/>
            <person name="Bai L."/>
            <person name="Tian C."/>
            <person name="Zhang Y."/>
            <person name="Xie J.Y."/>
            <person name="Wang T."/>
            <person name="Liu X."/>
            <person name="Chen X."/>
            <person name="Cheng Q."/>
            <person name="Chen S."/>
            <person name="Li J."/>
        </authorList>
    </citation>
    <scope>NUCLEOTIDE SEQUENCE [LARGE SCALE GENOMIC DNA]</scope>
    <source>
        <strain evidence="11 12">T27</strain>
    </source>
</reference>
<keyword evidence="6 9" id="KW-0663">Pyridoxal phosphate</keyword>
<dbReference type="InterPro" id="IPR015422">
    <property type="entry name" value="PyrdxlP-dep_Trfase_small"/>
</dbReference>
<evidence type="ECO:0000256" key="3">
    <source>
        <dbReference type="ARBA" id="ARBA00011738"/>
    </source>
</evidence>
<dbReference type="InterPro" id="IPR050106">
    <property type="entry name" value="HistidinolP_aminotransfase"/>
</dbReference>
<organism evidence="11 12">
    <name type="scientific">Paenibacillus sabinae T27</name>
    <dbReference type="NCBI Taxonomy" id="1268072"/>
    <lineage>
        <taxon>Bacteria</taxon>
        <taxon>Bacillati</taxon>
        <taxon>Bacillota</taxon>
        <taxon>Bacilli</taxon>
        <taxon>Bacillales</taxon>
        <taxon>Paenibacillaceae</taxon>
        <taxon>Paenibacillus</taxon>
    </lineage>
</organism>
<evidence type="ECO:0000256" key="7">
    <source>
        <dbReference type="ARBA" id="ARBA00023102"/>
    </source>
</evidence>
<comment type="similarity">
    <text evidence="9">Belongs to the class-II pyridoxal-phosphate-dependent aminotransferase family. Histidinol-phosphate aminotransferase subfamily.</text>
</comment>
<dbReference type="Gene3D" id="3.90.1150.10">
    <property type="entry name" value="Aspartate Aminotransferase, domain 1"/>
    <property type="match status" value="1"/>
</dbReference>
<keyword evidence="9" id="KW-0028">Amino-acid biosynthesis</keyword>
<accession>X4ZLH2</accession>
<evidence type="ECO:0000256" key="1">
    <source>
        <dbReference type="ARBA" id="ARBA00001933"/>
    </source>
</evidence>
<evidence type="ECO:0000313" key="12">
    <source>
        <dbReference type="Proteomes" id="UP000019772"/>
    </source>
</evidence>
<proteinExistence type="inferred from homology"/>
<dbReference type="InterPro" id="IPR015424">
    <property type="entry name" value="PyrdxlP-dep_Trfase"/>
</dbReference>
<protein>
    <recommendedName>
        <fullName evidence="9">Histidinol-phosphate aminotransferase</fullName>
        <ecNumber evidence="9">2.6.1.9</ecNumber>
    </recommendedName>
    <alternativeName>
        <fullName evidence="9">Imidazole acetol-phosphate transaminase</fullName>
    </alternativeName>
</protein>
<gene>
    <name evidence="9" type="primary">hisC</name>
    <name evidence="11" type="ORF">PSAB_13085</name>
</gene>
<evidence type="ECO:0000256" key="5">
    <source>
        <dbReference type="ARBA" id="ARBA00022679"/>
    </source>
</evidence>
<keyword evidence="5 9" id="KW-0808">Transferase</keyword>
<evidence type="ECO:0000256" key="6">
    <source>
        <dbReference type="ARBA" id="ARBA00022898"/>
    </source>
</evidence>
<comment type="catalytic activity">
    <reaction evidence="8 9">
        <text>L-histidinol phosphate + 2-oxoglutarate = 3-(imidazol-4-yl)-2-oxopropyl phosphate + L-glutamate</text>
        <dbReference type="Rhea" id="RHEA:23744"/>
        <dbReference type="ChEBI" id="CHEBI:16810"/>
        <dbReference type="ChEBI" id="CHEBI:29985"/>
        <dbReference type="ChEBI" id="CHEBI:57766"/>
        <dbReference type="ChEBI" id="CHEBI:57980"/>
        <dbReference type="EC" id="2.6.1.9"/>
    </reaction>
</comment>
<dbReference type="UniPathway" id="UPA00031">
    <property type="reaction ID" value="UER00012"/>
</dbReference>
<dbReference type="HAMAP" id="MF_01023">
    <property type="entry name" value="HisC_aminotrans_2"/>
    <property type="match status" value="1"/>
</dbReference>
<evidence type="ECO:0000313" key="11">
    <source>
        <dbReference type="EMBL" id="AHV97535.1"/>
    </source>
</evidence>
<name>X4ZLH2_9BACL</name>
<dbReference type="InterPro" id="IPR001917">
    <property type="entry name" value="Aminotrans_II_pyridoxalP_BS"/>
</dbReference>
<evidence type="ECO:0000256" key="8">
    <source>
        <dbReference type="ARBA" id="ARBA00047481"/>
    </source>
</evidence>
<evidence type="ECO:0000256" key="4">
    <source>
        <dbReference type="ARBA" id="ARBA00022576"/>
    </source>
</evidence>
<dbReference type="RefSeq" id="WP_025335051.1">
    <property type="nucleotide sequence ID" value="NZ_CP004078.1"/>
</dbReference>
<keyword evidence="4 9" id="KW-0032">Aminotransferase</keyword>
<dbReference type="STRING" id="1268072.PSAB_13085"/>
<evidence type="ECO:0000259" key="10">
    <source>
        <dbReference type="Pfam" id="PF00155"/>
    </source>
</evidence>
<dbReference type="InterPro" id="IPR015421">
    <property type="entry name" value="PyrdxlP-dep_Trfase_major"/>
</dbReference>
<dbReference type="EMBL" id="CP004078">
    <property type="protein sequence ID" value="AHV97535.1"/>
    <property type="molecule type" value="Genomic_DNA"/>
</dbReference>
<dbReference type="GO" id="GO:0030170">
    <property type="term" value="F:pyridoxal phosphate binding"/>
    <property type="evidence" value="ECO:0007669"/>
    <property type="project" value="InterPro"/>
</dbReference>
<dbReference type="Pfam" id="PF00155">
    <property type="entry name" value="Aminotran_1_2"/>
    <property type="match status" value="1"/>
</dbReference>
<dbReference type="GO" id="GO:0004400">
    <property type="term" value="F:histidinol-phosphate transaminase activity"/>
    <property type="evidence" value="ECO:0007669"/>
    <property type="project" value="UniProtKB-UniRule"/>
</dbReference>
<keyword evidence="12" id="KW-1185">Reference proteome</keyword>
<keyword evidence="7 9" id="KW-0368">Histidine biosynthesis</keyword>
<dbReference type="GO" id="GO:0000105">
    <property type="term" value="P:L-histidine biosynthetic process"/>
    <property type="evidence" value="ECO:0007669"/>
    <property type="project" value="UniProtKB-UniRule"/>
</dbReference>
<dbReference type="NCBIfam" id="TIGR01141">
    <property type="entry name" value="hisC"/>
    <property type="match status" value="1"/>
</dbReference>
<dbReference type="InterPro" id="IPR004839">
    <property type="entry name" value="Aminotransferase_I/II_large"/>
</dbReference>
<dbReference type="EC" id="2.6.1.9" evidence="9"/>
<dbReference type="InterPro" id="IPR005861">
    <property type="entry name" value="HisP_aminotrans"/>
</dbReference>
<dbReference type="CDD" id="cd00609">
    <property type="entry name" value="AAT_like"/>
    <property type="match status" value="1"/>
</dbReference>
<comment type="pathway">
    <text evidence="2 9">Amino-acid biosynthesis; L-histidine biosynthesis; L-histidine from 5-phospho-alpha-D-ribose 1-diphosphate: step 7/9.</text>
</comment>
<dbReference type="PATRIC" id="fig|1268072.3.peg.2710"/>
<dbReference type="PANTHER" id="PTHR43643">
    <property type="entry name" value="HISTIDINOL-PHOSPHATE AMINOTRANSFERASE 2"/>
    <property type="match status" value="1"/>
</dbReference>
<comment type="cofactor">
    <cofactor evidence="1 9">
        <name>pyridoxal 5'-phosphate</name>
        <dbReference type="ChEBI" id="CHEBI:597326"/>
    </cofactor>
</comment>
<dbReference type="PANTHER" id="PTHR43643:SF3">
    <property type="entry name" value="HISTIDINOL-PHOSPHATE AMINOTRANSFERASE"/>
    <property type="match status" value="1"/>
</dbReference>
<dbReference type="HOGENOM" id="CLU_017584_3_0_9"/>
<evidence type="ECO:0000256" key="9">
    <source>
        <dbReference type="HAMAP-Rule" id="MF_01023"/>
    </source>
</evidence>
<dbReference type="SUPFAM" id="SSF53383">
    <property type="entry name" value="PLP-dependent transferases"/>
    <property type="match status" value="1"/>
</dbReference>
<comment type="subunit">
    <text evidence="3 9">Homodimer.</text>
</comment>
<dbReference type="PROSITE" id="PS00599">
    <property type="entry name" value="AA_TRANSFER_CLASS_2"/>
    <property type="match status" value="1"/>
</dbReference>
<dbReference type="AlphaFoldDB" id="X4ZLH2"/>
<dbReference type="Proteomes" id="UP000019772">
    <property type="component" value="Chromosome"/>
</dbReference>